<dbReference type="AlphaFoldDB" id="A0A8G2F2A7"/>
<comment type="caution">
    <text evidence="1">The sequence shown here is derived from an EMBL/GenBank/DDBJ whole genome shotgun (WGS) entry which is preliminary data.</text>
</comment>
<sequence>MEGLLTFYIKLYLNVPFQISRKHKDSSGEEYIKHNWERKNVYGVGAGYDYNIPIYSHLSGFIGIGFKYTHFKNKVSGSANSTDKLPSDFQTKAYWESSVNKNAYSLLPSVGIRYSIGHWEAEVKYKLYLPACLFIGFI</sequence>
<organism evidence="1 2">
    <name type="scientific">Parabacteroides chinchillae</name>
    <dbReference type="NCBI Taxonomy" id="871327"/>
    <lineage>
        <taxon>Bacteria</taxon>
        <taxon>Pseudomonadati</taxon>
        <taxon>Bacteroidota</taxon>
        <taxon>Bacteroidia</taxon>
        <taxon>Bacteroidales</taxon>
        <taxon>Tannerellaceae</taxon>
        <taxon>Parabacteroides</taxon>
    </lineage>
</organism>
<keyword evidence="2" id="KW-1185">Reference proteome</keyword>
<dbReference type="RefSeq" id="WP_103982843.1">
    <property type="nucleotide sequence ID" value="NZ_FNVS01000005.1"/>
</dbReference>
<protein>
    <submittedName>
        <fullName evidence="1">Uncharacterized protein</fullName>
    </submittedName>
</protein>
<dbReference type="EMBL" id="FNVS01000005">
    <property type="protein sequence ID" value="SEF70965.1"/>
    <property type="molecule type" value="Genomic_DNA"/>
</dbReference>
<evidence type="ECO:0000313" key="1">
    <source>
        <dbReference type="EMBL" id="SEF70965.1"/>
    </source>
</evidence>
<reference evidence="1 2" key="1">
    <citation type="submission" date="2016-10" db="EMBL/GenBank/DDBJ databases">
        <authorList>
            <person name="Varghese N."/>
            <person name="Submissions S."/>
        </authorList>
    </citation>
    <scope>NUCLEOTIDE SEQUENCE [LARGE SCALE GENOMIC DNA]</scope>
    <source>
        <strain evidence="1 2">DSM 29073</strain>
    </source>
</reference>
<accession>A0A8G2F2A7</accession>
<dbReference type="Proteomes" id="UP000236725">
    <property type="component" value="Unassembled WGS sequence"/>
</dbReference>
<proteinExistence type="predicted"/>
<gene>
    <name evidence="1" type="ORF">SAMN05444001_10573</name>
</gene>
<evidence type="ECO:0000313" key="2">
    <source>
        <dbReference type="Proteomes" id="UP000236725"/>
    </source>
</evidence>
<name>A0A8G2F2A7_9BACT</name>